<keyword evidence="1" id="KW-1133">Transmembrane helix</keyword>
<keyword evidence="1" id="KW-0812">Transmembrane</keyword>
<comment type="caution">
    <text evidence="3">The sequence shown here is derived from an EMBL/GenBank/DDBJ whole genome shotgun (WGS) entry which is preliminary data.</text>
</comment>
<evidence type="ECO:0000256" key="1">
    <source>
        <dbReference type="SAM" id="Phobius"/>
    </source>
</evidence>
<reference evidence="3 4" key="1">
    <citation type="journal article" date="2016" name="Nat. Commun.">
        <title>Thousands of microbial genomes shed light on interconnected biogeochemical processes in an aquifer system.</title>
        <authorList>
            <person name="Anantharaman K."/>
            <person name="Brown C.T."/>
            <person name="Hug L.A."/>
            <person name="Sharon I."/>
            <person name="Castelle C.J."/>
            <person name="Probst A.J."/>
            <person name="Thomas B.C."/>
            <person name="Singh A."/>
            <person name="Wilkins M.J."/>
            <person name="Karaoz U."/>
            <person name="Brodie E.L."/>
            <person name="Williams K.H."/>
            <person name="Hubbard S.S."/>
            <person name="Banfield J.F."/>
        </authorList>
    </citation>
    <scope>NUCLEOTIDE SEQUENCE [LARGE SCALE GENOMIC DNA]</scope>
</reference>
<dbReference type="Proteomes" id="UP000176317">
    <property type="component" value="Unassembled WGS sequence"/>
</dbReference>
<dbReference type="InterPro" id="IPR027381">
    <property type="entry name" value="LytR/CpsA/Psr_C"/>
</dbReference>
<evidence type="ECO:0000313" key="4">
    <source>
        <dbReference type="Proteomes" id="UP000176317"/>
    </source>
</evidence>
<gene>
    <name evidence="3" type="ORF">A2164_01365</name>
</gene>
<protein>
    <recommendedName>
        <fullName evidence="2">LytR/CpsA/Psr regulator C-terminal domain-containing protein</fullName>
    </recommendedName>
</protein>
<dbReference type="EMBL" id="MFAT01000014">
    <property type="protein sequence ID" value="OGD86841.1"/>
    <property type="molecule type" value="Genomic_DNA"/>
</dbReference>
<sequence length="150" mass="16667">MKLFWIVLPVILIIGALIGGVFIYRAGTIKTETVQEEQSPIPAPTENAQISPAPELKRADLKLQIQNGRGVVGVAAEAQQFLEGLGYTDIEIGNAGSYNYEKTEISIKKDKKNYFDLLREDLSKKYLPLEKAEILDIESEFDAIVIIGKE</sequence>
<feature type="domain" description="LytR/CpsA/Psr regulator C-terminal" evidence="2">
    <location>
        <begin position="61"/>
        <end position="123"/>
    </location>
</feature>
<evidence type="ECO:0000313" key="3">
    <source>
        <dbReference type="EMBL" id="OGD86841.1"/>
    </source>
</evidence>
<dbReference type="Gene3D" id="3.30.70.2390">
    <property type="match status" value="1"/>
</dbReference>
<accession>A0A1F5G4Q5</accession>
<organism evidence="3 4">
    <name type="scientific">Candidatus Curtissbacteria bacterium RBG_13_35_7</name>
    <dbReference type="NCBI Taxonomy" id="1797705"/>
    <lineage>
        <taxon>Bacteria</taxon>
        <taxon>Candidatus Curtissiibacteriota</taxon>
    </lineage>
</organism>
<proteinExistence type="predicted"/>
<keyword evidence="1" id="KW-0472">Membrane</keyword>
<name>A0A1F5G4Q5_9BACT</name>
<dbReference type="Pfam" id="PF13399">
    <property type="entry name" value="LytR_C"/>
    <property type="match status" value="1"/>
</dbReference>
<dbReference type="AlphaFoldDB" id="A0A1F5G4Q5"/>
<feature type="transmembrane region" description="Helical" evidence="1">
    <location>
        <begin position="6"/>
        <end position="24"/>
    </location>
</feature>
<evidence type="ECO:0000259" key="2">
    <source>
        <dbReference type="Pfam" id="PF13399"/>
    </source>
</evidence>